<name>A0A1G4U5A3_9HYPH</name>
<accession>A0A1G4U5A3</accession>
<protein>
    <recommendedName>
        <fullName evidence="3">Beta-ketoacyl synthase-like protein</fullName>
    </recommendedName>
</protein>
<dbReference type="GO" id="GO:0016746">
    <property type="term" value="F:acyltransferase activity"/>
    <property type="evidence" value="ECO:0007669"/>
    <property type="project" value="InterPro"/>
</dbReference>
<dbReference type="AlphaFoldDB" id="A0A1G4U5A3"/>
<dbReference type="Proteomes" id="UP000199542">
    <property type="component" value="Unassembled WGS sequence"/>
</dbReference>
<proteinExistence type="predicted"/>
<sequence>MTISLDPKRIVWNTFDGLEPPIAGWQDQVDYWEDYTSRFFRSNGKDYTRDDSNVARWLTASDRAPFANMLLALLPILRERADLCDLDLVILAHWLPDIHLGTSVTNLALHSLGIDDGLGFAVSDRGRSASLFALHCIGRYLANGRKKALLVTMDQKHLLYRSPIVEAANPFNAASMVVLSQGCEDPLHYRGYRRLPNQPCDTVETAAYRLAKRFDLDAANCILVADRHILPHVDWSGPVLPQEPRLLCSAPFAALADHSAEGRDYLLMNWETDGASGVYLSSERGDVL</sequence>
<reference evidence="1 2" key="1">
    <citation type="submission" date="2016-10" db="EMBL/GenBank/DDBJ databases">
        <authorList>
            <person name="de Groot N.N."/>
        </authorList>
    </citation>
    <scope>NUCLEOTIDE SEQUENCE [LARGE SCALE GENOMIC DNA]</scope>
    <source>
        <strain evidence="1 2">CGMCC 1.3401</strain>
    </source>
</reference>
<evidence type="ECO:0000313" key="2">
    <source>
        <dbReference type="Proteomes" id="UP000199542"/>
    </source>
</evidence>
<dbReference type="EMBL" id="FMTM01000018">
    <property type="protein sequence ID" value="SCW88832.1"/>
    <property type="molecule type" value="Genomic_DNA"/>
</dbReference>
<gene>
    <name evidence="1" type="ORF">SAMN02927900_06144</name>
</gene>
<dbReference type="Gene3D" id="3.40.47.10">
    <property type="match status" value="1"/>
</dbReference>
<dbReference type="RefSeq" id="WP_092588507.1">
    <property type="nucleotide sequence ID" value="NZ_FMTM01000018.1"/>
</dbReference>
<evidence type="ECO:0008006" key="3">
    <source>
        <dbReference type="Google" id="ProtNLM"/>
    </source>
</evidence>
<dbReference type="InterPro" id="IPR016039">
    <property type="entry name" value="Thiolase-like"/>
</dbReference>
<evidence type="ECO:0000313" key="1">
    <source>
        <dbReference type="EMBL" id="SCW88832.1"/>
    </source>
</evidence>
<organism evidence="1 2">
    <name type="scientific">Rhizobium mongolense subsp. loessense</name>
    <dbReference type="NCBI Taxonomy" id="158890"/>
    <lineage>
        <taxon>Bacteria</taxon>
        <taxon>Pseudomonadati</taxon>
        <taxon>Pseudomonadota</taxon>
        <taxon>Alphaproteobacteria</taxon>
        <taxon>Hyphomicrobiales</taxon>
        <taxon>Rhizobiaceae</taxon>
        <taxon>Rhizobium/Agrobacterium group</taxon>
        <taxon>Rhizobium</taxon>
    </lineage>
</organism>